<dbReference type="RefSeq" id="WP_317997214.1">
    <property type="nucleotide sequence ID" value="NZ_AP025523.1"/>
</dbReference>
<organism evidence="1 2">
    <name type="scientific">Vulcanimicrobium alpinum</name>
    <dbReference type="NCBI Taxonomy" id="3016050"/>
    <lineage>
        <taxon>Bacteria</taxon>
        <taxon>Bacillati</taxon>
        <taxon>Vulcanimicrobiota</taxon>
        <taxon>Vulcanimicrobiia</taxon>
        <taxon>Vulcanimicrobiales</taxon>
        <taxon>Vulcanimicrobiaceae</taxon>
        <taxon>Vulcanimicrobium</taxon>
    </lineage>
</organism>
<dbReference type="EMBL" id="AP025523">
    <property type="protein sequence ID" value="BDE06239.1"/>
    <property type="molecule type" value="Genomic_DNA"/>
</dbReference>
<name>A0AAN2C9F4_UNVUL</name>
<protein>
    <submittedName>
        <fullName evidence="1">Uncharacterized protein</fullName>
    </submittedName>
</protein>
<accession>A0AAN2C9F4</accession>
<evidence type="ECO:0000313" key="1">
    <source>
        <dbReference type="EMBL" id="BDE06239.1"/>
    </source>
</evidence>
<proteinExistence type="predicted"/>
<dbReference type="KEGG" id="vab:WPS_15150"/>
<evidence type="ECO:0000313" key="2">
    <source>
        <dbReference type="Proteomes" id="UP001317532"/>
    </source>
</evidence>
<dbReference type="AlphaFoldDB" id="A0AAN2C9F4"/>
<reference evidence="1 2" key="1">
    <citation type="journal article" date="2022" name="ISME Commun">
        <title>Vulcanimicrobium alpinus gen. nov. sp. nov., the first cultivated representative of the candidate phylum 'Eremiobacterota', is a metabolically versatile aerobic anoxygenic phototroph.</title>
        <authorList>
            <person name="Yabe S."/>
            <person name="Muto K."/>
            <person name="Abe K."/>
            <person name="Yokota A."/>
            <person name="Staudigel H."/>
            <person name="Tebo B.M."/>
        </authorList>
    </citation>
    <scope>NUCLEOTIDE SEQUENCE [LARGE SCALE GENOMIC DNA]</scope>
    <source>
        <strain evidence="1 2">WC8-2</strain>
    </source>
</reference>
<keyword evidence="2" id="KW-1185">Reference proteome</keyword>
<gene>
    <name evidence="1" type="ORF">WPS_15150</name>
</gene>
<sequence>MQPAAPSPEYDSELRTVLASRDWEALREFTRKHNQIPDDVYAQDRHFWDVLLHKLTCSRIDLLGLHDESRAWLAARDYTTDLGGT</sequence>
<dbReference type="Proteomes" id="UP001317532">
    <property type="component" value="Chromosome"/>
</dbReference>